<dbReference type="AlphaFoldDB" id="A0A933WC60"/>
<gene>
    <name evidence="2" type="ORF">HZA61_15800</name>
</gene>
<organism evidence="2 3">
    <name type="scientific">Eiseniibacteriota bacterium</name>
    <dbReference type="NCBI Taxonomy" id="2212470"/>
    <lineage>
        <taxon>Bacteria</taxon>
        <taxon>Candidatus Eiseniibacteriota</taxon>
    </lineage>
</organism>
<protein>
    <submittedName>
        <fullName evidence="2">Uncharacterized protein</fullName>
    </submittedName>
</protein>
<reference evidence="2" key="1">
    <citation type="submission" date="2020-07" db="EMBL/GenBank/DDBJ databases">
        <title>Huge and variable diversity of episymbiotic CPR bacteria and DPANN archaea in groundwater ecosystems.</title>
        <authorList>
            <person name="He C.Y."/>
            <person name="Keren R."/>
            <person name="Whittaker M."/>
            <person name="Farag I.F."/>
            <person name="Doudna J."/>
            <person name="Cate J.H.D."/>
            <person name="Banfield J.F."/>
        </authorList>
    </citation>
    <scope>NUCLEOTIDE SEQUENCE</scope>
    <source>
        <strain evidence="2">NC_groundwater_1813_Pr3_B-0.1um_71_17</strain>
    </source>
</reference>
<dbReference type="EMBL" id="JACRIW010000113">
    <property type="protein sequence ID" value="MBI5170954.1"/>
    <property type="molecule type" value="Genomic_DNA"/>
</dbReference>
<evidence type="ECO:0000256" key="1">
    <source>
        <dbReference type="SAM" id="SignalP"/>
    </source>
</evidence>
<evidence type="ECO:0000313" key="2">
    <source>
        <dbReference type="EMBL" id="MBI5170954.1"/>
    </source>
</evidence>
<feature type="chain" id="PRO_5037182463" evidence="1">
    <location>
        <begin position="22"/>
        <end position="241"/>
    </location>
</feature>
<name>A0A933WC60_UNCEI</name>
<sequence length="241" mass="24956">MKKALLLCGALLALSASVAAAAGINFNWTDCNGTVNKTFACNSNTLSGAVMVGSYIPPAGSTAITGEEIVIDLQSSGATLPAWWQFKNTGSCRQTALSTSADFTANVNCADYWQGLAAGGATAYITPYATAANRARLLIIYATAIANAAPVDENTEYYAFKATITGAKSVGTGACAGCLDQVCLVLNEIKLTQPAGVGDYRIQNPAVRNYITWQGGVVAGGCPAATPTRNTTWGSVKSLYR</sequence>
<keyword evidence="1" id="KW-0732">Signal</keyword>
<accession>A0A933WC60</accession>
<proteinExistence type="predicted"/>
<evidence type="ECO:0000313" key="3">
    <source>
        <dbReference type="Proteomes" id="UP000696931"/>
    </source>
</evidence>
<comment type="caution">
    <text evidence="2">The sequence shown here is derived from an EMBL/GenBank/DDBJ whole genome shotgun (WGS) entry which is preliminary data.</text>
</comment>
<feature type="signal peptide" evidence="1">
    <location>
        <begin position="1"/>
        <end position="21"/>
    </location>
</feature>
<dbReference type="Proteomes" id="UP000696931">
    <property type="component" value="Unassembled WGS sequence"/>
</dbReference>